<feature type="non-terminal residue" evidence="2">
    <location>
        <position position="1"/>
    </location>
</feature>
<dbReference type="InterPro" id="IPR048395">
    <property type="entry name" value="Glyco_hydro_31_C"/>
</dbReference>
<dbReference type="GO" id="GO:0004558">
    <property type="term" value="F:alpha-1,4-glucosidase activity"/>
    <property type="evidence" value="ECO:0007669"/>
    <property type="project" value="TreeGrafter"/>
</dbReference>
<organism evidence="2">
    <name type="scientific">Graphocephala atropunctata</name>
    <dbReference type="NCBI Taxonomy" id="36148"/>
    <lineage>
        <taxon>Eukaryota</taxon>
        <taxon>Metazoa</taxon>
        <taxon>Ecdysozoa</taxon>
        <taxon>Arthropoda</taxon>
        <taxon>Hexapoda</taxon>
        <taxon>Insecta</taxon>
        <taxon>Pterygota</taxon>
        <taxon>Neoptera</taxon>
        <taxon>Paraneoptera</taxon>
        <taxon>Hemiptera</taxon>
        <taxon>Auchenorrhyncha</taxon>
        <taxon>Membracoidea</taxon>
        <taxon>Cicadellidae</taxon>
        <taxon>Cicadellinae</taxon>
        <taxon>Cicadellini</taxon>
        <taxon>Graphocephala</taxon>
    </lineage>
</organism>
<protein>
    <recommendedName>
        <fullName evidence="1">Glycosyl hydrolase family 31 C-terminal domain-containing protein</fullName>
    </recommendedName>
</protein>
<dbReference type="PANTHER" id="PTHR22762">
    <property type="entry name" value="ALPHA-GLUCOSIDASE"/>
    <property type="match status" value="1"/>
</dbReference>
<dbReference type="PANTHER" id="PTHR22762:SF131">
    <property type="entry name" value="GLYCOSIDE HYDROLASE FAMILY 31 N-TERMINAL DOMAIN-CONTAINING PROTEIN"/>
    <property type="match status" value="1"/>
</dbReference>
<dbReference type="AlphaFoldDB" id="A0A1B6LRY2"/>
<evidence type="ECO:0000259" key="1">
    <source>
        <dbReference type="Pfam" id="PF21365"/>
    </source>
</evidence>
<feature type="domain" description="Glycosyl hydrolase family 31 C-terminal" evidence="1">
    <location>
        <begin position="1"/>
        <end position="48"/>
    </location>
</feature>
<dbReference type="InterPro" id="IPR013780">
    <property type="entry name" value="Glyco_hydro_b"/>
</dbReference>
<dbReference type="SUPFAM" id="SSF51011">
    <property type="entry name" value="Glycosyl hydrolase domain"/>
    <property type="match status" value="1"/>
</dbReference>
<sequence>EVDVYVPGGRWYDYYSGRTIYNNDTGAVLTIPAPLDTIPLLLRGGYIIPTQQPGFTTTVSRTKPADLLVSLDNEGRAVGYLYWDDGDSKDHKDNVYSLLKFEVASRRLTIKILHWQYYGLTSLNKVKILGLNSEVVQVTYNGILVDFRFQNEGNNNLLTVNNLNANLTQRFELEW</sequence>
<gene>
    <name evidence="2" type="ORF">g.44446</name>
</gene>
<dbReference type="Pfam" id="PF21365">
    <property type="entry name" value="Glyco_hydro_31_3rd"/>
    <property type="match status" value="1"/>
</dbReference>
<proteinExistence type="predicted"/>
<reference evidence="2" key="1">
    <citation type="submission" date="2015-11" db="EMBL/GenBank/DDBJ databases">
        <title>De novo transcriptome assembly of four potential Pierce s Disease insect vectors from Arizona vineyards.</title>
        <authorList>
            <person name="Tassone E.E."/>
        </authorList>
    </citation>
    <scope>NUCLEOTIDE SEQUENCE</scope>
</reference>
<name>A0A1B6LRY2_9HEMI</name>
<evidence type="ECO:0000313" key="2">
    <source>
        <dbReference type="EMBL" id="JAT26329.1"/>
    </source>
</evidence>
<dbReference type="Gene3D" id="2.60.40.1180">
    <property type="entry name" value="Golgi alpha-mannosidase II"/>
    <property type="match status" value="2"/>
</dbReference>
<accession>A0A1B6LRY2</accession>
<dbReference type="EMBL" id="GEBQ01013648">
    <property type="protein sequence ID" value="JAT26329.1"/>
    <property type="molecule type" value="Transcribed_RNA"/>
</dbReference>
<dbReference type="FunFam" id="2.60.40.1180:FF:000005">
    <property type="entry name" value="Maltase-glucoamylase, intestinal"/>
    <property type="match status" value="1"/>
</dbReference>